<sequence>MSKDAAMPDTAPCKRCGGASFGEGKVIGEGRVYPVRAFMLIGGSDLLLVFCLDCGEVASTRVKHPEKFHNH</sequence>
<dbReference type="RefSeq" id="WP_246183142.1">
    <property type="nucleotide sequence ID" value="NZ_VNHS01000001.1"/>
</dbReference>
<keyword evidence="2" id="KW-1185">Reference proteome</keyword>
<gene>
    <name evidence="1" type="ORF">BCM02_101331</name>
</gene>
<evidence type="ECO:0000313" key="1">
    <source>
        <dbReference type="EMBL" id="TYP79213.1"/>
    </source>
</evidence>
<dbReference type="EMBL" id="VNHS01000001">
    <property type="protein sequence ID" value="TYP79213.1"/>
    <property type="molecule type" value="Genomic_DNA"/>
</dbReference>
<reference evidence="1 2" key="1">
    <citation type="submission" date="2019-07" db="EMBL/GenBank/DDBJ databases">
        <title>Genomic Encyclopedia of Type Strains, Phase III (KMG-III): the genomes of soil and plant-associated and newly described type strains.</title>
        <authorList>
            <person name="Whitman W."/>
        </authorList>
    </citation>
    <scope>NUCLEOTIDE SEQUENCE [LARGE SCALE GENOMIC DNA]</scope>
    <source>
        <strain evidence="1 2">BL24</strain>
    </source>
</reference>
<evidence type="ECO:0000313" key="2">
    <source>
        <dbReference type="Proteomes" id="UP000323257"/>
    </source>
</evidence>
<comment type="caution">
    <text evidence="1">The sequence shown here is derived from an EMBL/GenBank/DDBJ whole genome shotgun (WGS) entry which is preliminary data.</text>
</comment>
<dbReference type="Proteomes" id="UP000323257">
    <property type="component" value="Unassembled WGS sequence"/>
</dbReference>
<proteinExistence type="predicted"/>
<organism evidence="1 2">
    <name type="scientific">Paenibacillus methanolicus</name>
    <dbReference type="NCBI Taxonomy" id="582686"/>
    <lineage>
        <taxon>Bacteria</taxon>
        <taxon>Bacillati</taxon>
        <taxon>Bacillota</taxon>
        <taxon>Bacilli</taxon>
        <taxon>Bacillales</taxon>
        <taxon>Paenibacillaceae</taxon>
        <taxon>Paenibacillus</taxon>
    </lineage>
</organism>
<dbReference type="AlphaFoldDB" id="A0A5S5CJM3"/>
<protein>
    <submittedName>
        <fullName evidence="1">Uncharacterized protein</fullName>
    </submittedName>
</protein>
<name>A0A5S5CJM3_9BACL</name>
<accession>A0A5S5CJM3</accession>